<dbReference type="EMBL" id="JAJIRN010000010">
    <property type="protein sequence ID" value="MCV2370561.1"/>
    <property type="molecule type" value="Genomic_DNA"/>
</dbReference>
<organism evidence="1 2">
    <name type="scientific">Roseateles oligotrophus</name>
    <dbReference type="NCBI Taxonomy" id="1769250"/>
    <lineage>
        <taxon>Bacteria</taxon>
        <taxon>Pseudomonadati</taxon>
        <taxon>Pseudomonadota</taxon>
        <taxon>Betaproteobacteria</taxon>
        <taxon>Burkholderiales</taxon>
        <taxon>Sphaerotilaceae</taxon>
        <taxon>Roseateles</taxon>
    </lineage>
</organism>
<evidence type="ECO:0000313" key="1">
    <source>
        <dbReference type="EMBL" id="MCV2370561.1"/>
    </source>
</evidence>
<dbReference type="RefSeq" id="WP_263573153.1">
    <property type="nucleotide sequence ID" value="NZ_JAJIRN010000010.1"/>
</dbReference>
<comment type="caution">
    <text evidence="1">The sequence shown here is derived from an EMBL/GenBank/DDBJ whole genome shotgun (WGS) entry which is preliminary data.</text>
</comment>
<dbReference type="Pfam" id="PF10741">
    <property type="entry name" value="T2SSM_b"/>
    <property type="match status" value="1"/>
</dbReference>
<evidence type="ECO:0000313" key="2">
    <source>
        <dbReference type="Proteomes" id="UP001209701"/>
    </source>
</evidence>
<sequence length="191" mass="20617">MKGMNVIELKRAVRGLGWPGLLGAAALLLAALLLLGGQRWVEQGARLRAEADGLKSQLRSQRAAGLLNGPSAPPATPQQWQQALPKAESRQQRLADLLEIALRMGLVSARTEHRLTVDAGAGLERLRISMPLTGGYAQLRAFIDAALRHDPALSLDALKLRRNNPNAPELEAELLWSLHARIDPRSAGGKS</sequence>
<dbReference type="InterPro" id="IPR034756">
    <property type="entry name" value="T2SSM_b"/>
</dbReference>
<accession>A0ABT2YKR8</accession>
<keyword evidence="2" id="KW-1185">Reference proteome</keyword>
<proteinExistence type="predicted"/>
<gene>
    <name evidence="1" type="ORF">LNV07_20960</name>
</gene>
<reference evidence="1 2" key="1">
    <citation type="submission" date="2021-11" db="EMBL/GenBank/DDBJ databases">
        <authorList>
            <person name="Liang Q."/>
            <person name="Mou H."/>
            <person name="Liu Z."/>
        </authorList>
    </citation>
    <scope>NUCLEOTIDE SEQUENCE [LARGE SCALE GENOMIC DNA]</scope>
    <source>
        <strain evidence="1 2">CHU3</strain>
    </source>
</reference>
<protein>
    <submittedName>
        <fullName evidence="1">Uncharacterized protein</fullName>
    </submittedName>
</protein>
<name>A0ABT2YKR8_9BURK</name>
<dbReference type="Proteomes" id="UP001209701">
    <property type="component" value="Unassembled WGS sequence"/>
</dbReference>